<evidence type="ECO:0000313" key="1">
    <source>
        <dbReference type="EMBL" id="KHJ30224.1"/>
    </source>
</evidence>
<proteinExistence type="predicted"/>
<dbReference type="AlphaFoldDB" id="A0A0B1P070"/>
<evidence type="ECO:0000313" key="2">
    <source>
        <dbReference type="Proteomes" id="UP000030854"/>
    </source>
</evidence>
<reference evidence="1 2" key="1">
    <citation type="journal article" date="2014" name="BMC Genomics">
        <title>Adaptive genomic structural variation in the grape powdery mildew pathogen, Erysiphe necator.</title>
        <authorList>
            <person name="Jones L."/>
            <person name="Riaz S."/>
            <person name="Morales-Cruz A."/>
            <person name="Amrine K.C."/>
            <person name="McGuire B."/>
            <person name="Gubler W.D."/>
            <person name="Walker M.A."/>
            <person name="Cantu D."/>
        </authorList>
    </citation>
    <scope>NUCLEOTIDE SEQUENCE [LARGE SCALE GENOMIC DNA]</scope>
    <source>
        <strain evidence="2">c</strain>
    </source>
</reference>
<accession>A0A0B1P070</accession>
<comment type="caution">
    <text evidence="1">The sequence shown here is derived from an EMBL/GenBank/DDBJ whole genome shotgun (WGS) entry which is preliminary data.</text>
</comment>
<keyword evidence="2" id="KW-1185">Reference proteome</keyword>
<dbReference type="HOGENOM" id="CLU_1788258_0_0_1"/>
<gene>
    <name evidence="1" type="ORF">EV44_g2618</name>
</gene>
<organism evidence="1 2">
    <name type="scientific">Uncinula necator</name>
    <name type="common">Grape powdery mildew</name>
    <dbReference type="NCBI Taxonomy" id="52586"/>
    <lineage>
        <taxon>Eukaryota</taxon>
        <taxon>Fungi</taxon>
        <taxon>Dikarya</taxon>
        <taxon>Ascomycota</taxon>
        <taxon>Pezizomycotina</taxon>
        <taxon>Leotiomycetes</taxon>
        <taxon>Erysiphales</taxon>
        <taxon>Erysiphaceae</taxon>
        <taxon>Erysiphe</taxon>
    </lineage>
</organism>
<sequence>MSTDPEKSTSGVSPEMPTQTISTFTQNIFRKYGLTEISLTDIDETKLGNSVIDLNNTTKGELASTIVTFISYYIDQDLYDEELFWEFKQDFSGWKRIHFDAAGILKKDLKRTLLERGIFVPSKGYADSIALEMTYSSNVLKDRGE</sequence>
<dbReference type="Proteomes" id="UP000030854">
    <property type="component" value="Unassembled WGS sequence"/>
</dbReference>
<dbReference type="EMBL" id="JNVN01004733">
    <property type="protein sequence ID" value="KHJ30224.1"/>
    <property type="molecule type" value="Genomic_DNA"/>
</dbReference>
<protein>
    <submittedName>
        <fullName evidence="1">Uncharacterized protein</fullName>
    </submittedName>
</protein>
<name>A0A0B1P070_UNCNE</name>